<dbReference type="GO" id="GO:0003729">
    <property type="term" value="F:mRNA binding"/>
    <property type="evidence" value="ECO:0007669"/>
    <property type="project" value="TreeGrafter"/>
</dbReference>
<dbReference type="GO" id="GO:0032784">
    <property type="term" value="P:regulation of DNA-templated transcription elongation"/>
    <property type="evidence" value="ECO:0007669"/>
    <property type="project" value="InterPro"/>
</dbReference>
<evidence type="ECO:0000256" key="4">
    <source>
        <dbReference type="ARBA" id="ARBA00023242"/>
    </source>
</evidence>
<feature type="compositionally biased region" description="Gly residues" evidence="6">
    <location>
        <begin position="57"/>
        <end position="66"/>
    </location>
</feature>
<organism evidence="8 9">
    <name type="scientific">Vitrella brassicaformis (strain CCMP3155)</name>
    <dbReference type="NCBI Taxonomy" id="1169540"/>
    <lineage>
        <taxon>Eukaryota</taxon>
        <taxon>Sar</taxon>
        <taxon>Alveolata</taxon>
        <taxon>Colpodellida</taxon>
        <taxon>Vitrellaceae</taxon>
        <taxon>Vitrella</taxon>
    </lineage>
</organism>
<feature type="region of interest" description="Disordered" evidence="6">
    <location>
        <begin position="1199"/>
        <end position="1231"/>
    </location>
</feature>
<evidence type="ECO:0000313" key="8">
    <source>
        <dbReference type="EMBL" id="CEL99962.1"/>
    </source>
</evidence>
<feature type="region of interest" description="Disordered" evidence="6">
    <location>
        <begin position="385"/>
        <end position="411"/>
    </location>
</feature>
<dbReference type="PANTHER" id="PTHR11125:SF7">
    <property type="entry name" value="TRANSCRIPTION ELONGATION FACTOR SPT5"/>
    <property type="match status" value="1"/>
</dbReference>
<dbReference type="CDD" id="cd06081">
    <property type="entry name" value="KOW_Spt5_1"/>
    <property type="match status" value="1"/>
</dbReference>
<evidence type="ECO:0000259" key="7">
    <source>
        <dbReference type="SMART" id="SM00739"/>
    </source>
</evidence>
<dbReference type="OrthoDB" id="28901at2759"/>
<comment type="subcellular location">
    <subcellularLocation>
        <location evidence="1 5">Nucleus</location>
    </subcellularLocation>
</comment>
<name>A0A0G4ER82_VITBC</name>
<dbReference type="CDD" id="cd09888">
    <property type="entry name" value="NGN_Euk"/>
    <property type="match status" value="1"/>
</dbReference>
<feature type="domain" description="KOW" evidence="7">
    <location>
        <begin position="854"/>
        <end position="881"/>
    </location>
</feature>
<dbReference type="Pfam" id="PF03439">
    <property type="entry name" value="Spt5-NGN"/>
    <property type="match status" value="1"/>
</dbReference>
<comment type="similarity">
    <text evidence="2 5">Belongs to the SPT5 family.</text>
</comment>
<feature type="compositionally biased region" description="Acidic residues" evidence="6">
    <location>
        <begin position="1"/>
        <end position="27"/>
    </location>
</feature>
<keyword evidence="3 5" id="KW-0804">Transcription</keyword>
<feature type="region of interest" description="Disordered" evidence="6">
    <location>
        <begin position="922"/>
        <end position="1026"/>
    </location>
</feature>
<evidence type="ECO:0000256" key="2">
    <source>
        <dbReference type="ARBA" id="ARBA00006956"/>
    </source>
</evidence>
<dbReference type="SMART" id="SM00739">
    <property type="entry name" value="KOW"/>
    <property type="match status" value="5"/>
</dbReference>
<dbReference type="InterPro" id="IPR041977">
    <property type="entry name" value="KOW_Spt5_4"/>
</dbReference>
<evidence type="ECO:0000256" key="6">
    <source>
        <dbReference type="SAM" id="MobiDB-lite"/>
    </source>
</evidence>
<reference evidence="8 9" key="1">
    <citation type="submission" date="2014-11" db="EMBL/GenBank/DDBJ databases">
        <authorList>
            <person name="Zhu J."/>
            <person name="Qi W."/>
            <person name="Song R."/>
        </authorList>
    </citation>
    <scope>NUCLEOTIDE SEQUENCE [LARGE SCALE GENOMIC DNA]</scope>
</reference>
<feature type="compositionally biased region" description="Low complexity" evidence="6">
    <location>
        <begin position="46"/>
        <end position="56"/>
    </location>
</feature>
<feature type="domain" description="KOW" evidence="7">
    <location>
        <begin position="338"/>
        <end position="365"/>
    </location>
</feature>
<dbReference type="InterPro" id="IPR057936">
    <property type="entry name" value="KOWx_Spt5"/>
</dbReference>
<feature type="compositionally biased region" description="Basic and acidic residues" evidence="6">
    <location>
        <begin position="169"/>
        <end position="192"/>
    </location>
</feature>
<feature type="region of interest" description="Disordered" evidence="6">
    <location>
        <begin position="1052"/>
        <end position="1084"/>
    </location>
</feature>
<dbReference type="InterPro" id="IPR014722">
    <property type="entry name" value="Rib_uL2_dom2"/>
</dbReference>
<dbReference type="InterPro" id="IPR039385">
    <property type="entry name" value="NGN_Euk"/>
</dbReference>
<evidence type="ECO:0000256" key="1">
    <source>
        <dbReference type="ARBA" id="ARBA00004123"/>
    </source>
</evidence>
<dbReference type="CDD" id="cd06084">
    <property type="entry name" value="KOW_Spt5_4"/>
    <property type="match status" value="1"/>
</dbReference>
<dbReference type="GO" id="GO:0032044">
    <property type="term" value="C:DSIF complex"/>
    <property type="evidence" value="ECO:0007669"/>
    <property type="project" value="TreeGrafter"/>
</dbReference>
<dbReference type="InterPro" id="IPR005824">
    <property type="entry name" value="KOW"/>
</dbReference>
<dbReference type="EMBL" id="CDMY01000293">
    <property type="protein sequence ID" value="CEL99962.1"/>
    <property type="molecule type" value="Genomic_DNA"/>
</dbReference>
<dbReference type="PANTHER" id="PTHR11125">
    <property type="entry name" value="SUPPRESSOR OF TY 5"/>
    <property type="match status" value="1"/>
</dbReference>
<feature type="compositionally biased region" description="Acidic residues" evidence="6">
    <location>
        <begin position="69"/>
        <end position="97"/>
    </location>
</feature>
<dbReference type="InterPro" id="IPR039659">
    <property type="entry name" value="SPT5"/>
</dbReference>
<dbReference type="Proteomes" id="UP000041254">
    <property type="component" value="Unassembled WGS sequence"/>
</dbReference>
<feature type="domain" description="KOW" evidence="7">
    <location>
        <begin position="564"/>
        <end position="591"/>
    </location>
</feature>
<proteinExistence type="inferred from homology"/>
<dbReference type="Pfam" id="PF23291">
    <property type="entry name" value="KOW4_SPT5"/>
    <property type="match status" value="1"/>
</dbReference>
<feature type="compositionally biased region" description="Low complexity" evidence="6">
    <location>
        <begin position="925"/>
        <end position="937"/>
    </location>
</feature>
<feature type="compositionally biased region" description="Gly residues" evidence="6">
    <location>
        <begin position="836"/>
        <end position="848"/>
    </location>
</feature>
<evidence type="ECO:0000256" key="3">
    <source>
        <dbReference type="ARBA" id="ARBA00023163"/>
    </source>
</evidence>
<dbReference type="Gene3D" id="3.30.70.940">
    <property type="entry name" value="NusG, N-terminal domain"/>
    <property type="match status" value="1"/>
</dbReference>
<dbReference type="PIRSF" id="PIRSF036945">
    <property type="entry name" value="Spt5"/>
    <property type="match status" value="1"/>
</dbReference>
<feature type="compositionally biased region" description="Polar residues" evidence="6">
    <location>
        <begin position="940"/>
        <end position="951"/>
    </location>
</feature>
<keyword evidence="4 5" id="KW-0539">Nucleus</keyword>
<dbReference type="InterPro" id="IPR041978">
    <property type="entry name" value="KOW_Spt5_5"/>
</dbReference>
<dbReference type="PhylomeDB" id="A0A0G4ER82"/>
<dbReference type="InterPro" id="IPR017071">
    <property type="entry name" value="TF_Spt5_eukaryote"/>
</dbReference>
<dbReference type="SUPFAM" id="SSF50104">
    <property type="entry name" value="Translation proteins SH3-like domain"/>
    <property type="match status" value="1"/>
</dbReference>
<dbReference type="STRING" id="1169540.A0A0G4ER82"/>
<dbReference type="Pfam" id="PF23290">
    <property type="entry name" value="KOW5_SPT5"/>
    <property type="match status" value="1"/>
</dbReference>
<feature type="compositionally biased region" description="Acidic residues" evidence="6">
    <location>
        <begin position="135"/>
        <end position="159"/>
    </location>
</feature>
<dbReference type="OMA" id="YPVGYMN"/>
<feature type="compositionally biased region" description="Acidic residues" evidence="6">
    <location>
        <begin position="1207"/>
        <end position="1231"/>
    </location>
</feature>
<dbReference type="InterPro" id="IPR041973">
    <property type="entry name" value="KOW_Spt5_1"/>
</dbReference>
<evidence type="ECO:0000256" key="5">
    <source>
        <dbReference type="PIRNR" id="PIRNR036945"/>
    </source>
</evidence>
<feature type="domain" description="KOW" evidence="7">
    <location>
        <begin position="508"/>
        <end position="535"/>
    </location>
</feature>
<dbReference type="AlphaFoldDB" id="A0A0G4ER82"/>
<dbReference type="GO" id="GO:0006357">
    <property type="term" value="P:regulation of transcription by RNA polymerase II"/>
    <property type="evidence" value="ECO:0007669"/>
    <property type="project" value="InterPro"/>
</dbReference>
<protein>
    <recommendedName>
        <fullName evidence="5">Transcription elongation factor SPT5</fullName>
    </recommendedName>
</protein>
<feature type="compositionally biased region" description="Basic and acidic residues" evidence="6">
    <location>
        <begin position="826"/>
        <end position="835"/>
    </location>
</feature>
<feature type="region of interest" description="Disordered" evidence="6">
    <location>
        <begin position="747"/>
        <end position="855"/>
    </location>
</feature>
<feature type="domain" description="KOW" evidence="7">
    <location>
        <begin position="689"/>
        <end position="716"/>
    </location>
</feature>
<dbReference type="InterPro" id="IPR005100">
    <property type="entry name" value="NGN-domain"/>
</dbReference>
<feature type="compositionally biased region" description="Basic residues" evidence="6">
    <location>
        <begin position="101"/>
        <end position="111"/>
    </location>
</feature>
<dbReference type="Pfam" id="PF23037">
    <property type="entry name" value="KOWx_SPT5"/>
    <property type="match status" value="1"/>
</dbReference>
<dbReference type="InterPro" id="IPR036735">
    <property type="entry name" value="NGN_dom_sf"/>
</dbReference>
<dbReference type="GO" id="GO:0006368">
    <property type="term" value="P:transcription elongation by RNA polymerase II"/>
    <property type="evidence" value="ECO:0007669"/>
    <property type="project" value="TreeGrafter"/>
</dbReference>
<sequence length="1231" mass="134490">MESPEEEPHDNDEGIFDDNDDEHEEGMEGGSPASGEPGGAHEPHPQHQQPGAAAAHAGGGSGGGYEGLERDEDEDAEHDYDEEDEDEDDEEEEDESPQEQRRKKSKKKRGRGTGPARKNAKKRKRGGAQQFLDIEAAEDEDEDEDEEDDDLFNEVADEAELNRAASNRELADRRRRDRDDAERGRRQDHLSRAIEGMEERFKHIGEVGDEEDMMEDYEERYGPGAGVADARSLMPDFNRDKLWLVKCRETNKEREVCIAIMRKFFAKLNETKDAAHFGITAAYAADNLKGYIYVEAENDGRIREALYGFRSLNITKIMRVPTNEMQQVFKMRGKLMDDFQKSDWVRFKRGLYGGDLAQVYQYDDLSGQVWVLVKPRIDWHEVSELSQKEEDNGGRPYRIPAGIKTGQKRPPPKFFESEEVQSKYNLIVETHNEAGLNLRVHKVFNKKFYGGLLLEKVRAGQLVSGADVRPSLDEQRNFHPKDAGEELHDLQRLRDKHVSAKPLDKASDIVIGDRVVAYKGQLKGIRGHVVDVVHEGAQVVVESEVANQDNKLKYTLDRGEVRRIFVIGDHVHAIQGVNEGESGLIVEVEDDKIASVFSQTNKKAWKSDFANLRLVSDEGVGGLDRLGAYAVGHLVLLTNQETGVITRIERNKTLHVLLSNGKIQPVQLSEISQRRKTSFSRSSDKNRVQFGANDYVTVLDGEHTGITGIVEHIWRSQVFIKVKGRVDNGGYVVVSSRNLKKIGGDRFAAPTAGGRPSAVNGPPNLGPSSATEAGPGSFAYEPASAGGVIGPTSPVLDSQYGGGPSATARSGRGGRGGSRVTTLDDVMGRGRDGRGGFRSGGFRGGGGRGRGRQHDFIGQDARILKGHYKGYTGTIRDVERNNITITLHSKSRSVTLPGRDVTLLNNPDEKTGYGAEAFRAPSRAPLSSQPPLSHPPSARLPSSRNVQSPSYPFSPPSIRDPPRAANQPVSPPYSAMGRGAGEQRDPYEPEGSMPMSPAFPQPSAGGGGTPADNRAMGMQSPMPTSPQLRHNAAAFPQTDVHVPRGMVSPPHDQGLAGAMNEGRGGPAAAAAGPGGGGGGLSAESDEGRWAMRGVQVVISAEGDYNGQCGIIKLRKTDEGICHVHIPGEGDEDDDLIAIELKGLKPLDPQENQQQVIVVGGREKFGEVGTVLTIAPTHTAVALKMRGSGELQTVEKKHLAVYQSPPASDEEDDEEEEEEEEEDDQEQDEGGE</sequence>
<feature type="region of interest" description="Disordered" evidence="6">
    <location>
        <begin position="1"/>
        <end position="192"/>
    </location>
</feature>
<dbReference type="InterPro" id="IPR008991">
    <property type="entry name" value="Translation_prot_SH3-like_sf"/>
</dbReference>
<gene>
    <name evidence="8" type="ORF">Vbra_4082</name>
</gene>
<evidence type="ECO:0000313" key="9">
    <source>
        <dbReference type="Proteomes" id="UP000041254"/>
    </source>
</evidence>
<accession>A0A0G4ER82</accession>
<dbReference type="InParanoid" id="A0A0G4ER82"/>
<keyword evidence="9" id="KW-1185">Reference proteome</keyword>
<dbReference type="VEuPathDB" id="CryptoDB:Vbra_4082"/>
<dbReference type="Gene3D" id="2.30.30.30">
    <property type="match status" value="3"/>
</dbReference>